<organism evidence="5 6">
    <name type="scientific">Ruminiclostridium sufflavum DSM 19573</name>
    <dbReference type="NCBI Taxonomy" id="1121337"/>
    <lineage>
        <taxon>Bacteria</taxon>
        <taxon>Bacillati</taxon>
        <taxon>Bacillota</taxon>
        <taxon>Clostridia</taxon>
        <taxon>Eubacteriales</taxon>
        <taxon>Oscillospiraceae</taxon>
        <taxon>Ruminiclostridium</taxon>
    </lineage>
</organism>
<comment type="subcellular location">
    <subcellularLocation>
        <location evidence="1">Cell envelope</location>
    </subcellularLocation>
</comment>
<feature type="coiled-coil region" evidence="3">
    <location>
        <begin position="89"/>
        <end position="130"/>
    </location>
</feature>
<dbReference type="PRINTS" id="PR01490">
    <property type="entry name" value="RTXTOXIND"/>
</dbReference>
<evidence type="ECO:0000256" key="3">
    <source>
        <dbReference type="SAM" id="Coils"/>
    </source>
</evidence>
<evidence type="ECO:0000313" key="5">
    <source>
        <dbReference type="EMBL" id="PYG83888.1"/>
    </source>
</evidence>
<protein>
    <submittedName>
        <fullName evidence="5">CusB/HlyD membrane fusion family barrel-sandwich protein</fullName>
    </submittedName>
</protein>
<dbReference type="GO" id="GO:0030313">
    <property type="term" value="C:cell envelope"/>
    <property type="evidence" value="ECO:0007669"/>
    <property type="project" value="UniProtKB-SubCell"/>
</dbReference>
<dbReference type="Gene3D" id="2.40.30.170">
    <property type="match status" value="1"/>
</dbReference>
<dbReference type="PANTHER" id="PTHR32347:SF14">
    <property type="entry name" value="EFFLUX SYSTEM COMPONENT YKNX-RELATED"/>
    <property type="match status" value="1"/>
</dbReference>
<keyword evidence="4" id="KW-0732">Signal</keyword>
<dbReference type="AlphaFoldDB" id="A0A318XGU8"/>
<feature type="coiled-coil region" evidence="3">
    <location>
        <begin position="191"/>
        <end position="222"/>
    </location>
</feature>
<sequence>MLIVKKNAMVIVLGITIMLCASCAERQEQKVSISSNTKNKIENKVDAFGTVKVKNIKNINVNFPAIVDKIFVEDGSRVKKGDIMVSLNLSEFRKQIRDKELDLDSTRIELSKTQTDINRIKANISEKQKKLNTNTDPEIKKLVSDVEYADNFYKKACEELKKKNSLLDLNIISRNDYNEFEESVISKKRALDDAQKALEILKHNKQTEIDELQSELNLKMNLAEGVDSIQLIKEKISGIESDISLMKDKISKSYIKENNIVSDMENGIVTNIGYVQGDSVDVSKKVLSIMDIDSIYISADVEEKFIKDVKVGADVNIIPTADKSRKYKGKVVEISGNAVEKDDETSIAVEIAIENKDSFLVPNFNVDIEIEIE</sequence>
<feature type="chain" id="PRO_5039583995" evidence="4">
    <location>
        <begin position="24"/>
        <end position="373"/>
    </location>
</feature>
<gene>
    <name evidence="5" type="ORF">LY28_03787</name>
</gene>
<keyword evidence="6" id="KW-1185">Reference proteome</keyword>
<dbReference type="InterPro" id="IPR050465">
    <property type="entry name" value="UPF0194_transport"/>
</dbReference>
<keyword evidence="2 3" id="KW-0175">Coiled coil</keyword>
<evidence type="ECO:0000256" key="4">
    <source>
        <dbReference type="SAM" id="SignalP"/>
    </source>
</evidence>
<accession>A0A318XGU8</accession>
<dbReference type="Proteomes" id="UP000248132">
    <property type="component" value="Unassembled WGS sequence"/>
</dbReference>
<proteinExistence type="predicted"/>
<dbReference type="PANTHER" id="PTHR32347">
    <property type="entry name" value="EFFLUX SYSTEM COMPONENT YKNX-RELATED"/>
    <property type="match status" value="1"/>
</dbReference>
<reference evidence="5 6" key="1">
    <citation type="submission" date="2018-06" db="EMBL/GenBank/DDBJ databases">
        <title>Genomic Encyclopedia of Type Strains, Phase I: the one thousand microbial genomes (KMG-I) project.</title>
        <authorList>
            <person name="Kyrpides N."/>
        </authorList>
    </citation>
    <scope>NUCLEOTIDE SEQUENCE [LARGE SCALE GENOMIC DNA]</scope>
    <source>
        <strain evidence="5 6">DSM 19573</strain>
    </source>
</reference>
<evidence type="ECO:0000313" key="6">
    <source>
        <dbReference type="Proteomes" id="UP000248132"/>
    </source>
</evidence>
<evidence type="ECO:0000256" key="1">
    <source>
        <dbReference type="ARBA" id="ARBA00004196"/>
    </source>
</evidence>
<dbReference type="SUPFAM" id="SSF111369">
    <property type="entry name" value="HlyD-like secretion proteins"/>
    <property type="match status" value="1"/>
</dbReference>
<evidence type="ECO:0000256" key="2">
    <source>
        <dbReference type="ARBA" id="ARBA00023054"/>
    </source>
</evidence>
<name>A0A318XGU8_9FIRM</name>
<comment type="caution">
    <text evidence="5">The sequence shown here is derived from an EMBL/GenBank/DDBJ whole genome shotgun (WGS) entry which is preliminary data.</text>
</comment>
<feature type="signal peptide" evidence="4">
    <location>
        <begin position="1"/>
        <end position="23"/>
    </location>
</feature>
<dbReference type="RefSeq" id="WP_165835638.1">
    <property type="nucleotide sequence ID" value="NZ_QKMR01000047.1"/>
</dbReference>
<dbReference type="EMBL" id="QKMR01000047">
    <property type="protein sequence ID" value="PYG83888.1"/>
    <property type="molecule type" value="Genomic_DNA"/>
</dbReference>